<dbReference type="Pfam" id="PF00072">
    <property type="entry name" value="Response_reg"/>
    <property type="match status" value="1"/>
</dbReference>
<evidence type="ECO:0000256" key="1">
    <source>
        <dbReference type="ARBA" id="ARBA00022553"/>
    </source>
</evidence>
<evidence type="ECO:0000256" key="5">
    <source>
        <dbReference type="ARBA" id="ARBA00023163"/>
    </source>
</evidence>
<dbReference type="AlphaFoldDB" id="A0A4Z0W4S2"/>
<feature type="modified residue" description="4-aspartylphosphate" evidence="6">
    <location>
        <position position="69"/>
    </location>
</feature>
<keyword evidence="1 6" id="KW-0597">Phosphoprotein</keyword>
<dbReference type="SMART" id="SM00448">
    <property type="entry name" value="REC"/>
    <property type="match status" value="1"/>
</dbReference>
<dbReference type="GO" id="GO:0000976">
    <property type="term" value="F:transcription cis-regulatory region binding"/>
    <property type="evidence" value="ECO:0007669"/>
    <property type="project" value="TreeGrafter"/>
</dbReference>
<keyword evidence="2" id="KW-0902">Two-component regulatory system</keyword>
<protein>
    <submittedName>
        <fullName evidence="8">Response regulator</fullName>
    </submittedName>
</protein>
<organism evidence="8 9">
    <name type="scientific">Geotoga petraea</name>
    <dbReference type="NCBI Taxonomy" id="28234"/>
    <lineage>
        <taxon>Bacteria</taxon>
        <taxon>Thermotogati</taxon>
        <taxon>Thermotogota</taxon>
        <taxon>Thermotogae</taxon>
        <taxon>Petrotogales</taxon>
        <taxon>Petrotogaceae</taxon>
        <taxon>Geotoga</taxon>
    </lineage>
</organism>
<evidence type="ECO:0000256" key="2">
    <source>
        <dbReference type="ARBA" id="ARBA00023012"/>
    </source>
</evidence>
<reference evidence="8 9" key="1">
    <citation type="submission" date="2019-04" db="EMBL/GenBank/DDBJ databases">
        <title>Draft genome sequence data and analysis of a Fermenting Bacterium, Geotoga petraea strain HO-Geo1, isolated from heavy-oil petroleum reservoir in Russia.</title>
        <authorList>
            <person name="Grouzdev D.S."/>
            <person name="Semenova E.M."/>
            <person name="Sokolova D.S."/>
            <person name="Tourova T.P."/>
            <person name="Poltaraus A.B."/>
            <person name="Nazina T.N."/>
        </authorList>
    </citation>
    <scope>NUCLEOTIDE SEQUENCE [LARGE SCALE GENOMIC DNA]</scope>
    <source>
        <strain evidence="8 9">HO-Geo1</strain>
    </source>
</reference>
<evidence type="ECO:0000259" key="7">
    <source>
        <dbReference type="PROSITE" id="PS50110"/>
    </source>
</evidence>
<sequence>MKKGLNLSSRSQKEIIKMKKILIADDTKNIRNLLVLGMKNKGYDVEEAIDGEEALRKINHNKYDLIFLDIKMPKISGTKILKEMRNKDDHTDVVIMTAYGTVKNAIECTKLGTVAYIQKPFTFERLENTLKNMETAKINSYYSNEEFTKIKDMFSINPIDPEIYRKLGDFIGGKKGEIYKEFFHKVAEKLDNLTNQKLED</sequence>
<comment type="caution">
    <text evidence="8">The sequence shown here is derived from an EMBL/GenBank/DDBJ whole genome shotgun (WGS) entry which is preliminary data.</text>
</comment>
<dbReference type="InterPro" id="IPR039420">
    <property type="entry name" value="WalR-like"/>
</dbReference>
<feature type="domain" description="Response regulatory" evidence="7">
    <location>
        <begin position="20"/>
        <end position="134"/>
    </location>
</feature>
<dbReference type="GO" id="GO:0032993">
    <property type="term" value="C:protein-DNA complex"/>
    <property type="evidence" value="ECO:0007669"/>
    <property type="project" value="TreeGrafter"/>
</dbReference>
<keyword evidence="5" id="KW-0804">Transcription</keyword>
<evidence type="ECO:0000313" key="8">
    <source>
        <dbReference type="EMBL" id="TGG88415.1"/>
    </source>
</evidence>
<evidence type="ECO:0000313" key="9">
    <source>
        <dbReference type="Proteomes" id="UP000297288"/>
    </source>
</evidence>
<keyword evidence="4" id="KW-0238">DNA-binding</keyword>
<accession>A0A4Z0W4S2</accession>
<dbReference type="InterPro" id="IPR001789">
    <property type="entry name" value="Sig_transdc_resp-reg_receiver"/>
</dbReference>
<proteinExistence type="predicted"/>
<dbReference type="PROSITE" id="PS50110">
    <property type="entry name" value="RESPONSE_REGULATORY"/>
    <property type="match status" value="1"/>
</dbReference>
<gene>
    <name evidence="8" type="ORF">E4650_05065</name>
</gene>
<dbReference type="Gene3D" id="3.40.50.2300">
    <property type="match status" value="1"/>
</dbReference>
<dbReference type="InterPro" id="IPR011006">
    <property type="entry name" value="CheY-like_superfamily"/>
</dbReference>
<dbReference type="PANTHER" id="PTHR48111:SF1">
    <property type="entry name" value="TWO-COMPONENT RESPONSE REGULATOR ORR33"/>
    <property type="match status" value="1"/>
</dbReference>
<dbReference type="GO" id="GO:0005829">
    <property type="term" value="C:cytosol"/>
    <property type="evidence" value="ECO:0007669"/>
    <property type="project" value="TreeGrafter"/>
</dbReference>
<evidence type="ECO:0000256" key="3">
    <source>
        <dbReference type="ARBA" id="ARBA00023015"/>
    </source>
</evidence>
<evidence type="ECO:0000256" key="4">
    <source>
        <dbReference type="ARBA" id="ARBA00023125"/>
    </source>
</evidence>
<dbReference type="OrthoDB" id="9793421at2"/>
<name>A0A4Z0W4S2_9BACT</name>
<evidence type="ECO:0000256" key="6">
    <source>
        <dbReference type="PROSITE-ProRule" id="PRU00169"/>
    </source>
</evidence>
<dbReference type="GO" id="GO:0000156">
    <property type="term" value="F:phosphorelay response regulator activity"/>
    <property type="evidence" value="ECO:0007669"/>
    <property type="project" value="TreeGrafter"/>
</dbReference>
<dbReference type="PANTHER" id="PTHR48111">
    <property type="entry name" value="REGULATOR OF RPOS"/>
    <property type="match status" value="1"/>
</dbReference>
<dbReference type="SUPFAM" id="SSF52172">
    <property type="entry name" value="CheY-like"/>
    <property type="match status" value="1"/>
</dbReference>
<dbReference type="GO" id="GO:0006355">
    <property type="term" value="P:regulation of DNA-templated transcription"/>
    <property type="evidence" value="ECO:0007669"/>
    <property type="project" value="TreeGrafter"/>
</dbReference>
<dbReference type="Proteomes" id="UP000297288">
    <property type="component" value="Unassembled WGS sequence"/>
</dbReference>
<dbReference type="EMBL" id="SRME01000002">
    <property type="protein sequence ID" value="TGG88415.1"/>
    <property type="molecule type" value="Genomic_DNA"/>
</dbReference>
<keyword evidence="3" id="KW-0805">Transcription regulation</keyword>